<dbReference type="Pfam" id="PF04055">
    <property type="entry name" value="Radical_SAM"/>
    <property type="match status" value="1"/>
</dbReference>
<dbReference type="InParanoid" id="D7FLU3"/>
<dbReference type="InterPro" id="IPR040072">
    <property type="entry name" value="Methyltransferase_A"/>
</dbReference>
<feature type="region of interest" description="Disordered" evidence="7">
    <location>
        <begin position="261"/>
        <end position="311"/>
    </location>
</feature>
<dbReference type="InterPro" id="IPR058240">
    <property type="entry name" value="rSAM_sf"/>
</dbReference>
<dbReference type="STRING" id="2880.D7FLU3"/>
<dbReference type="GO" id="GO:0003824">
    <property type="term" value="F:catalytic activity"/>
    <property type="evidence" value="ECO:0007669"/>
    <property type="project" value="InterPro"/>
</dbReference>
<dbReference type="GO" id="GO:0046872">
    <property type="term" value="F:metal ion binding"/>
    <property type="evidence" value="ECO:0007669"/>
    <property type="project" value="UniProtKB-KW"/>
</dbReference>
<keyword evidence="5" id="KW-0408">Iron</keyword>
<keyword evidence="8" id="KW-1133">Transmembrane helix</keyword>
<sequence>MVKKRVLDPIPVLDEALLSAALREEGIKELHAASVWHYALSEGKLHGSDATFDGFEDGKFYMSAPAPTGPLLRRKFAVLTSTVVETQRSEDGTVKLLVRLQDGQMVETVIIKHNGTHPRTTLCVSSQVGCQMACTFCATGTMGLKGDLTAGEILEQVLHASRVSPIRNVVFMGMGEPLNNYDAVLASIRGMADSRMFKLSPRHITLSTVGVVPRMKQLTIDAPETQLALSLHAPNQELRNRIVPSARAYRLDKLMDALDGHLRGPGVAPPPTTSHSAGEAAAQSVPVENGGGQSEDKGGGGEGMAADGGAAAAASDEAGGVETIAGVVMVGGRGAGRRALIEYVMLAGVNDTEECGRELGELLKGRNVLVNLIPYNPTYAPGSEEFKEPTEEALQKFRAIVHEHGLLVTIRRHHGRDIDGACGQLAVKVVTAGAKSGDGCSSGGGGGNSGGDIEDLVAGASKRANGNLSRTGRKGLRGTAGERSPSSSSRRNLFDAAFPDGGGRRLAALSLLVVGSTAVALVVAARARRRG</sequence>
<dbReference type="SUPFAM" id="SSF102114">
    <property type="entry name" value="Radical SAM enzymes"/>
    <property type="match status" value="1"/>
</dbReference>
<dbReference type="PANTHER" id="PTHR30544">
    <property type="entry name" value="23S RRNA METHYLTRANSFERASE"/>
    <property type="match status" value="1"/>
</dbReference>
<name>D7FLU3_ECTSI</name>
<evidence type="ECO:0000256" key="4">
    <source>
        <dbReference type="ARBA" id="ARBA00022723"/>
    </source>
</evidence>
<reference evidence="10 11" key="1">
    <citation type="journal article" date="2010" name="Nature">
        <title>The Ectocarpus genome and the independent evolution of multicellularity in brown algae.</title>
        <authorList>
            <person name="Cock J.M."/>
            <person name="Sterck L."/>
            <person name="Rouze P."/>
            <person name="Scornet D."/>
            <person name="Allen A.E."/>
            <person name="Amoutzias G."/>
            <person name="Anthouard V."/>
            <person name="Artiguenave F."/>
            <person name="Aury J.M."/>
            <person name="Badger J.H."/>
            <person name="Beszteri B."/>
            <person name="Billiau K."/>
            <person name="Bonnet E."/>
            <person name="Bothwell J.H."/>
            <person name="Bowler C."/>
            <person name="Boyen C."/>
            <person name="Brownlee C."/>
            <person name="Carrano C.J."/>
            <person name="Charrier B."/>
            <person name="Cho G.Y."/>
            <person name="Coelho S.M."/>
            <person name="Collen J."/>
            <person name="Corre E."/>
            <person name="Da Silva C."/>
            <person name="Delage L."/>
            <person name="Delaroque N."/>
            <person name="Dittami S.M."/>
            <person name="Doulbeau S."/>
            <person name="Elias M."/>
            <person name="Farnham G."/>
            <person name="Gachon C.M."/>
            <person name="Gschloessl B."/>
            <person name="Heesch S."/>
            <person name="Jabbari K."/>
            <person name="Jubin C."/>
            <person name="Kawai H."/>
            <person name="Kimura K."/>
            <person name="Kloareg B."/>
            <person name="Kupper F.C."/>
            <person name="Lang D."/>
            <person name="Le Bail A."/>
            <person name="Leblanc C."/>
            <person name="Lerouge P."/>
            <person name="Lohr M."/>
            <person name="Lopez P.J."/>
            <person name="Martens C."/>
            <person name="Maumus F."/>
            <person name="Michel G."/>
            <person name="Miranda-Saavedra D."/>
            <person name="Morales J."/>
            <person name="Moreau H."/>
            <person name="Motomura T."/>
            <person name="Nagasato C."/>
            <person name="Napoli C.A."/>
            <person name="Nelson D.R."/>
            <person name="Nyvall-Collen P."/>
            <person name="Peters A.F."/>
            <person name="Pommier C."/>
            <person name="Potin P."/>
            <person name="Poulain J."/>
            <person name="Quesneville H."/>
            <person name="Read B."/>
            <person name="Rensing S.A."/>
            <person name="Ritter A."/>
            <person name="Rousvoal S."/>
            <person name="Samanta M."/>
            <person name="Samson G."/>
            <person name="Schroeder D.C."/>
            <person name="Segurens B."/>
            <person name="Strittmatter M."/>
            <person name="Tonon T."/>
            <person name="Tregear J.W."/>
            <person name="Valentin K."/>
            <person name="von Dassow P."/>
            <person name="Yamagishi T."/>
            <person name="Van de Peer Y."/>
            <person name="Wincker P."/>
        </authorList>
    </citation>
    <scope>NUCLEOTIDE SEQUENCE [LARGE SCALE GENOMIC DNA]</scope>
    <source>
        <strain evidence="11">Ec32 / CCAP1310/4</strain>
    </source>
</reference>
<evidence type="ECO:0000259" key="9">
    <source>
        <dbReference type="PROSITE" id="PS51918"/>
    </source>
</evidence>
<feature type="region of interest" description="Disordered" evidence="7">
    <location>
        <begin position="462"/>
        <end position="492"/>
    </location>
</feature>
<comment type="cofactor">
    <cofactor evidence="1">
        <name>[4Fe-4S] cluster</name>
        <dbReference type="ChEBI" id="CHEBI:49883"/>
    </cofactor>
</comment>
<dbReference type="SFLD" id="SFLDS00029">
    <property type="entry name" value="Radical_SAM"/>
    <property type="match status" value="1"/>
</dbReference>
<gene>
    <name evidence="10" type="ORF">Esi_0161_0035</name>
</gene>
<evidence type="ECO:0000256" key="8">
    <source>
        <dbReference type="SAM" id="Phobius"/>
    </source>
</evidence>
<evidence type="ECO:0000256" key="6">
    <source>
        <dbReference type="ARBA" id="ARBA00023014"/>
    </source>
</evidence>
<dbReference type="InterPro" id="IPR007197">
    <property type="entry name" value="rSAM"/>
</dbReference>
<dbReference type="eggNOG" id="ENOG502QQ98">
    <property type="taxonomic scope" value="Eukaryota"/>
</dbReference>
<keyword evidence="3" id="KW-0949">S-adenosyl-L-methionine</keyword>
<keyword evidence="2" id="KW-0004">4Fe-4S</keyword>
<feature type="domain" description="Radical SAM core" evidence="9">
    <location>
        <begin position="116"/>
        <end position="417"/>
    </location>
</feature>
<keyword evidence="8" id="KW-0472">Membrane</keyword>
<evidence type="ECO:0000313" key="10">
    <source>
        <dbReference type="EMBL" id="CBJ29779.1"/>
    </source>
</evidence>
<dbReference type="GO" id="GO:0051539">
    <property type="term" value="F:4 iron, 4 sulfur cluster binding"/>
    <property type="evidence" value="ECO:0007669"/>
    <property type="project" value="UniProtKB-KW"/>
</dbReference>
<evidence type="ECO:0000256" key="1">
    <source>
        <dbReference type="ARBA" id="ARBA00001966"/>
    </source>
</evidence>
<protein>
    <recommendedName>
        <fullName evidence="9">Radical SAM core domain-containing protein</fullName>
    </recommendedName>
</protein>
<dbReference type="GO" id="GO:0070475">
    <property type="term" value="P:rRNA base methylation"/>
    <property type="evidence" value="ECO:0007669"/>
    <property type="project" value="TreeGrafter"/>
</dbReference>
<keyword evidence="8" id="KW-0812">Transmembrane</keyword>
<proteinExistence type="predicted"/>
<dbReference type="EMBL" id="FN649760">
    <property type="protein sequence ID" value="CBJ29779.1"/>
    <property type="molecule type" value="Genomic_DNA"/>
</dbReference>
<dbReference type="GO" id="GO:0030488">
    <property type="term" value="P:tRNA methylation"/>
    <property type="evidence" value="ECO:0007669"/>
    <property type="project" value="TreeGrafter"/>
</dbReference>
<dbReference type="CDD" id="cd01335">
    <property type="entry name" value="Radical_SAM"/>
    <property type="match status" value="1"/>
</dbReference>
<feature type="transmembrane region" description="Helical" evidence="8">
    <location>
        <begin position="506"/>
        <end position="525"/>
    </location>
</feature>
<evidence type="ECO:0000256" key="3">
    <source>
        <dbReference type="ARBA" id="ARBA00022691"/>
    </source>
</evidence>
<dbReference type="OrthoDB" id="204498at2759"/>
<dbReference type="InterPro" id="IPR013785">
    <property type="entry name" value="Aldolase_TIM"/>
</dbReference>
<keyword evidence="4" id="KW-0479">Metal-binding</keyword>
<dbReference type="PROSITE" id="PS51918">
    <property type="entry name" value="RADICAL_SAM"/>
    <property type="match status" value="1"/>
</dbReference>
<evidence type="ECO:0000256" key="5">
    <source>
        <dbReference type="ARBA" id="ARBA00023004"/>
    </source>
</evidence>
<dbReference type="PANTHER" id="PTHR30544:SF8">
    <property type="entry name" value="RADICAL SAM SUPERFAMILY PROTEIN"/>
    <property type="match status" value="1"/>
</dbReference>
<evidence type="ECO:0000313" key="11">
    <source>
        <dbReference type="Proteomes" id="UP000002630"/>
    </source>
</evidence>
<evidence type="ECO:0000256" key="7">
    <source>
        <dbReference type="SAM" id="MobiDB-lite"/>
    </source>
</evidence>
<dbReference type="Proteomes" id="UP000002630">
    <property type="component" value="Unassembled WGS sequence"/>
</dbReference>
<evidence type="ECO:0000256" key="2">
    <source>
        <dbReference type="ARBA" id="ARBA00022485"/>
    </source>
</evidence>
<dbReference type="Gene3D" id="3.20.20.70">
    <property type="entry name" value="Aldolase class I"/>
    <property type="match status" value="2"/>
</dbReference>
<organism evidence="10 11">
    <name type="scientific">Ectocarpus siliculosus</name>
    <name type="common">Brown alga</name>
    <name type="synonym">Conferva siliculosa</name>
    <dbReference type="NCBI Taxonomy" id="2880"/>
    <lineage>
        <taxon>Eukaryota</taxon>
        <taxon>Sar</taxon>
        <taxon>Stramenopiles</taxon>
        <taxon>Ochrophyta</taxon>
        <taxon>PX clade</taxon>
        <taxon>Phaeophyceae</taxon>
        <taxon>Ectocarpales</taxon>
        <taxon>Ectocarpaceae</taxon>
        <taxon>Ectocarpus</taxon>
    </lineage>
</organism>
<keyword evidence="6" id="KW-0411">Iron-sulfur</keyword>
<accession>D7FLU3</accession>
<keyword evidence="11" id="KW-1185">Reference proteome</keyword>
<dbReference type="AlphaFoldDB" id="D7FLU3"/>